<evidence type="ECO:0000313" key="1">
    <source>
        <dbReference type="EMBL" id="GMA28920.1"/>
    </source>
</evidence>
<dbReference type="Proteomes" id="UP001157160">
    <property type="component" value="Unassembled WGS sequence"/>
</dbReference>
<dbReference type="AlphaFoldDB" id="A0AA37XBX7"/>
<gene>
    <name evidence="1" type="ORF">GCM10025874_21730</name>
</gene>
<accession>A0AA37XBX7</accession>
<reference evidence="1 2" key="1">
    <citation type="journal article" date="2014" name="Int. J. Syst. Evol. Microbiol.">
        <title>Complete genome sequence of Corynebacterium casei LMG S-19264T (=DSM 44701T), isolated from a smear-ripened cheese.</title>
        <authorList>
            <consortium name="US DOE Joint Genome Institute (JGI-PGF)"/>
            <person name="Walter F."/>
            <person name="Albersmeier A."/>
            <person name="Kalinowski J."/>
            <person name="Ruckert C."/>
        </authorList>
    </citation>
    <scope>NUCLEOTIDE SEQUENCE [LARGE SCALE GENOMIC DNA]</scope>
    <source>
        <strain evidence="1 2">NBRC 112289</strain>
    </source>
</reference>
<proteinExistence type="predicted"/>
<dbReference type="RefSeq" id="WP_284232551.1">
    <property type="nucleotide sequence ID" value="NZ_BSUL01000001.1"/>
</dbReference>
<sequence>MFDERTAPLAPDADDRHAYAASAAIDLRAESARTARMGDDAPAELWRAVFALPRWVFIARTLEDGTRQPLAVIDDEHRPMMLAFTSAARAHAAAERRGALEEGTEVVGVPPIAVVEGYEQYLRSGVQGIVFDEGSTGFPLLLKQLPSLHRAVGGAA</sequence>
<organism evidence="1 2">
    <name type="scientific">Arenivirga flava</name>
    <dbReference type="NCBI Taxonomy" id="1930060"/>
    <lineage>
        <taxon>Bacteria</taxon>
        <taxon>Bacillati</taxon>
        <taxon>Actinomycetota</taxon>
        <taxon>Actinomycetes</taxon>
        <taxon>Micrococcales</taxon>
        <taxon>Microbacteriaceae</taxon>
        <taxon>Arenivirga</taxon>
    </lineage>
</organism>
<evidence type="ECO:0000313" key="2">
    <source>
        <dbReference type="Proteomes" id="UP001157160"/>
    </source>
</evidence>
<comment type="caution">
    <text evidence="1">The sequence shown here is derived from an EMBL/GenBank/DDBJ whole genome shotgun (WGS) entry which is preliminary data.</text>
</comment>
<evidence type="ECO:0008006" key="3">
    <source>
        <dbReference type="Google" id="ProtNLM"/>
    </source>
</evidence>
<dbReference type="EMBL" id="BSUL01000001">
    <property type="protein sequence ID" value="GMA28920.1"/>
    <property type="molecule type" value="Genomic_DNA"/>
</dbReference>
<keyword evidence="2" id="KW-1185">Reference proteome</keyword>
<name>A0AA37XBX7_9MICO</name>
<protein>
    <recommendedName>
        <fullName evidence="3">SseB protein N-terminal domain-containing protein</fullName>
    </recommendedName>
</protein>